<gene>
    <name evidence="1" type="ORF">AVEN_236543_1</name>
    <name evidence="2" type="ORF">AVEN_239732_1</name>
</gene>
<dbReference type="SUPFAM" id="SSF53098">
    <property type="entry name" value="Ribonuclease H-like"/>
    <property type="match status" value="1"/>
</dbReference>
<dbReference type="InterPro" id="IPR012337">
    <property type="entry name" value="RNaseH-like_sf"/>
</dbReference>
<comment type="caution">
    <text evidence="1">The sequence shown here is derived from an EMBL/GenBank/DDBJ whole genome shotgun (WGS) entry which is preliminary data.</text>
</comment>
<dbReference type="EMBL" id="BGPR01053990">
    <property type="protein sequence ID" value="GBO30775.1"/>
    <property type="molecule type" value="Genomic_DNA"/>
</dbReference>
<dbReference type="GO" id="GO:0003676">
    <property type="term" value="F:nucleic acid binding"/>
    <property type="evidence" value="ECO:0007669"/>
    <property type="project" value="InterPro"/>
</dbReference>
<protein>
    <submittedName>
        <fullName evidence="1">Uncharacterized protein</fullName>
    </submittedName>
</protein>
<accession>A0A4Y2VZ94</accession>
<dbReference type="EMBL" id="BGPR01053989">
    <property type="protein sequence ID" value="GBO30773.1"/>
    <property type="molecule type" value="Genomic_DNA"/>
</dbReference>
<dbReference type="OrthoDB" id="411823at2759"/>
<organism evidence="1 3">
    <name type="scientific">Araneus ventricosus</name>
    <name type="common">Orbweaver spider</name>
    <name type="synonym">Epeira ventricosa</name>
    <dbReference type="NCBI Taxonomy" id="182803"/>
    <lineage>
        <taxon>Eukaryota</taxon>
        <taxon>Metazoa</taxon>
        <taxon>Ecdysozoa</taxon>
        <taxon>Arthropoda</taxon>
        <taxon>Chelicerata</taxon>
        <taxon>Arachnida</taxon>
        <taxon>Araneae</taxon>
        <taxon>Araneomorphae</taxon>
        <taxon>Entelegynae</taxon>
        <taxon>Araneoidea</taxon>
        <taxon>Araneidae</taxon>
        <taxon>Araneus</taxon>
    </lineage>
</organism>
<reference evidence="1 3" key="1">
    <citation type="journal article" date="2019" name="Sci. Rep.">
        <title>Orb-weaving spider Araneus ventricosus genome elucidates the spidroin gene catalogue.</title>
        <authorList>
            <person name="Kono N."/>
            <person name="Nakamura H."/>
            <person name="Ohtoshi R."/>
            <person name="Moran D.A.P."/>
            <person name="Shinohara A."/>
            <person name="Yoshida Y."/>
            <person name="Fujiwara M."/>
            <person name="Mori M."/>
            <person name="Tomita M."/>
            <person name="Arakawa K."/>
        </authorList>
    </citation>
    <scope>NUCLEOTIDE SEQUENCE [LARGE SCALE GENOMIC DNA]</scope>
</reference>
<dbReference type="AlphaFoldDB" id="A0A4Y2VZ94"/>
<evidence type="ECO:0000313" key="1">
    <source>
        <dbReference type="EMBL" id="GBO30773.1"/>
    </source>
</evidence>
<name>A0A4Y2VZ94_ARAVE</name>
<proteinExistence type="predicted"/>
<dbReference type="Proteomes" id="UP000499080">
    <property type="component" value="Unassembled WGS sequence"/>
</dbReference>
<sequence length="112" mass="12660">MPRAPLIPHQLVRDIQSLLTHNRNILVRWIEVHVGYRGNEEADTLAKPAGVVSPKLSRILLEKRAVSPPPAWIKKFEPIVTHDPMSIRKYLGKKSNLNRCVPIKCVPISTLS</sequence>
<evidence type="ECO:0000313" key="3">
    <source>
        <dbReference type="Proteomes" id="UP000499080"/>
    </source>
</evidence>
<dbReference type="InterPro" id="IPR036397">
    <property type="entry name" value="RNaseH_sf"/>
</dbReference>
<dbReference type="Gene3D" id="3.30.420.10">
    <property type="entry name" value="Ribonuclease H-like superfamily/Ribonuclease H"/>
    <property type="match status" value="1"/>
</dbReference>
<evidence type="ECO:0000313" key="2">
    <source>
        <dbReference type="EMBL" id="GBO30775.1"/>
    </source>
</evidence>
<keyword evidence="3" id="KW-1185">Reference proteome</keyword>